<proteinExistence type="predicted"/>
<sequence length="540" mass="59177">MPFTNKSASKPGNLSSPSAGFYEEELLTWLQYPTDDALDRSYFSDVYQGGWSALAPAAPEVTVKSNLEVDSQGEKDLPAGVGVSTCEPRSMPHASHLGKHMETTMISRSSSDVNAEEALAQGAARAAGISSGMSKGVYNNVKTLMQPGTPYHAIDACSKEFKGQPIKPALPVTSVPASVPKPLQNARNMKPNHAFESSPFIRTKHTLSESATSSSSKRARTEYDTHSHTHYTDSSRITEEGIGIIEQDKTVARADPRCAKTSTSCSGVSHSSMSLSGRESLYSGKFPHKQDDLELLNEDYADAEDDSMDTRKRCKLPSKRNRVAEVHNLSERNRRNRINEKIKALQDLIPNSSKTDKASVLDEAIEYMKTLQMQLQMVSMRNSLNASPMMMPMNLPQPLMHMAQPHSIGLGVPIGHAAGMGMGLGLGIAEMGPSTNTTVLQYPAGMSQLHGMPFYGGNMAGFAHMGFAQNRQIPPTRLNVQEPCELSAQRPIMYMQHQQYEQERTLLRQPSNPESDALSTEQDDSSQNKFDCSEMDESKI</sequence>
<dbReference type="GO" id="GO:0046983">
    <property type="term" value="F:protein dimerization activity"/>
    <property type="evidence" value="ECO:0007669"/>
    <property type="project" value="InterPro"/>
</dbReference>
<evidence type="ECO:0000256" key="4">
    <source>
        <dbReference type="ARBA" id="ARBA00023242"/>
    </source>
</evidence>
<dbReference type="InterPro" id="IPR044273">
    <property type="entry name" value="PIF3-like"/>
</dbReference>
<keyword evidence="8" id="KW-1185">Reference proteome</keyword>
<dbReference type="EMBL" id="JABFUD020000014">
    <property type="protein sequence ID" value="KAI5070321.1"/>
    <property type="molecule type" value="Genomic_DNA"/>
</dbReference>
<evidence type="ECO:0000313" key="8">
    <source>
        <dbReference type="Proteomes" id="UP000886520"/>
    </source>
</evidence>
<dbReference type="PANTHER" id="PTHR46807:SF1">
    <property type="entry name" value="TRANSCRIPTION FACTOR PIF3"/>
    <property type="match status" value="1"/>
</dbReference>
<evidence type="ECO:0000256" key="3">
    <source>
        <dbReference type="ARBA" id="ARBA00023163"/>
    </source>
</evidence>
<dbReference type="GO" id="GO:0005634">
    <property type="term" value="C:nucleus"/>
    <property type="evidence" value="ECO:0007669"/>
    <property type="project" value="UniProtKB-SubCell"/>
</dbReference>
<dbReference type="GO" id="GO:0003700">
    <property type="term" value="F:DNA-binding transcription factor activity"/>
    <property type="evidence" value="ECO:0007669"/>
    <property type="project" value="InterPro"/>
</dbReference>
<dbReference type="InterPro" id="IPR036638">
    <property type="entry name" value="HLH_DNA-bd_sf"/>
</dbReference>
<dbReference type="OrthoDB" id="690068at2759"/>
<dbReference type="PANTHER" id="PTHR46807">
    <property type="entry name" value="TRANSCRIPTION FACTOR PIF3"/>
    <property type="match status" value="1"/>
</dbReference>
<keyword evidence="3" id="KW-0804">Transcription</keyword>
<dbReference type="SUPFAM" id="SSF47459">
    <property type="entry name" value="HLH, helix-loop-helix DNA-binding domain"/>
    <property type="match status" value="1"/>
</dbReference>
<keyword evidence="4" id="KW-0539">Nucleus</keyword>
<comment type="subcellular location">
    <subcellularLocation>
        <location evidence="1">Nucleus</location>
    </subcellularLocation>
</comment>
<gene>
    <name evidence="7" type="ORF">GOP47_0014664</name>
</gene>
<feature type="compositionally biased region" description="Polar residues" evidence="5">
    <location>
        <begin position="508"/>
        <end position="530"/>
    </location>
</feature>
<dbReference type="InterPro" id="IPR047265">
    <property type="entry name" value="PIF1-like_bHLH"/>
</dbReference>
<dbReference type="Gene3D" id="4.10.280.10">
    <property type="entry name" value="Helix-loop-helix DNA-binding domain"/>
    <property type="match status" value="1"/>
</dbReference>
<reference evidence="7" key="1">
    <citation type="submission" date="2021-01" db="EMBL/GenBank/DDBJ databases">
        <title>Adiantum capillus-veneris genome.</title>
        <authorList>
            <person name="Fang Y."/>
            <person name="Liao Q."/>
        </authorList>
    </citation>
    <scope>NUCLEOTIDE SEQUENCE</scope>
    <source>
        <strain evidence="7">H3</strain>
        <tissue evidence="7">Leaf</tissue>
    </source>
</reference>
<dbReference type="SMART" id="SM00353">
    <property type="entry name" value="HLH"/>
    <property type="match status" value="1"/>
</dbReference>
<dbReference type="Proteomes" id="UP000886520">
    <property type="component" value="Chromosome 14"/>
</dbReference>
<dbReference type="AlphaFoldDB" id="A0A9D4UMN6"/>
<dbReference type="InterPro" id="IPR011598">
    <property type="entry name" value="bHLH_dom"/>
</dbReference>
<comment type="caution">
    <text evidence="7">The sequence shown here is derived from an EMBL/GenBank/DDBJ whole genome shotgun (WGS) entry which is preliminary data.</text>
</comment>
<evidence type="ECO:0000313" key="7">
    <source>
        <dbReference type="EMBL" id="KAI5070321.1"/>
    </source>
</evidence>
<feature type="domain" description="BHLH" evidence="6">
    <location>
        <begin position="322"/>
        <end position="371"/>
    </location>
</feature>
<protein>
    <recommendedName>
        <fullName evidence="6">BHLH domain-containing protein</fullName>
    </recommendedName>
</protein>
<name>A0A9D4UMN6_ADICA</name>
<evidence type="ECO:0000256" key="5">
    <source>
        <dbReference type="SAM" id="MobiDB-lite"/>
    </source>
</evidence>
<dbReference type="PROSITE" id="PS50888">
    <property type="entry name" value="BHLH"/>
    <property type="match status" value="1"/>
</dbReference>
<feature type="region of interest" description="Disordered" evidence="5">
    <location>
        <begin position="502"/>
        <end position="540"/>
    </location>
</feature>
<accession>A0A9D4UMN6</accession>
<feature type="compositionally biased region" description="Basic and acidic residues" evidence="5">
    <location>
        <begin position="219"/>
        <end position="234"/>
    </location>
</feature>
<evidence type="ECO:0000256" key="1">
    <source>
        <dbReference type="ARBA" id="ARBA00004123"/>
    </source>
</evidence>
<evidence type="ECO:0000259" key="6">
    <source>
        <dbReference type="PROSITE" id="PS50888"/>
    </source>
</evidence>
<evidence type="ECO:0000256" key="2">
    <source>
        <dbReference type="ARBA" id="ARBA00023015"/>
    </source>
</evidence>
<feature type="region of interest" description="Disordered" evidence="5">
    <location>
        <begin position="202"/>
        <end position="234"/>
    </location>
</feature>
<keyword evidence="2" id="KW-0805">Transcription regulation</keyword>
<dbReference type="CDD" id="cd11445">
    <property type="entry name" value="bHLH_AtPIF_like"/>
    <property type="match status" value="1"/>
</dbReference>
<dbReference type="FunFam" id="4.10.280.10:FF:000004">
    <property type="entry name" value="Basic helix-loop-helix transcription factor"/>
    <property type="match status" value="1"/>
</dbReference>
<dbReference type="Pfam" id="PF00010">
    <property type="entry name" value="HLH"/>
    <property type="match status" value="1"/>
</dbReference>
<organism evidence="7 8">
    <name type="scientific">Adiantum capillus-veneris</name>
    <name type="common">Maidenhair fern</name>
    <dbReference type="NCBI Taxonomy" id="13818"/>
    <lineage>
        <taxon>Eukaryota</taxon>
        <taxon>Viridiplantae</taxon>
        <taxon>Streptophyta</taxon>
        <taxon>Embryophyta</taxon>
        <taxon>Tracheophyta</taxon>
        <taxon>Polypodiopsida</taxon>
        <taxon>Polypodiidae</taxon>
        <taxon>Polypodiales</taxon>
        <taxon>Pteridineae</taxon>
        <taxon>Pteridaceae</taxon>
        <taxon>Vittarioideae</taxon>
        <taxon>Adiantum</taxon>
    </lineage>
</organism>